<evidence type="ECO:0000313" key="3">
    <source>
        <dbReference type="Proteomes" id="UP000033140"/>
    </source>
</evidence>
<proteinExistence type="predicted"/>
<dbReference type="Proteomes" id="UP000033140">
    <property type="component" value="Unassembled WGS sequence"/>
</dbReference>
<name>A0A0E9NGQ8_SAICN</name>
<feature type="region of interest" description="Disordered" evidence="1">
    <location>
        <begin position="1"/>
        <end position="26"/>
    </location>
</feature>
<dbReference type="AlphaFoldDB" id="A0A0E9NGQ8"/>
<reference evidence="2 3" key="3">
    <citation type="journal article" date="2015" name="Genome Announc.">
        <title>Draft Genome Sequence of the Archiascomycetous Yeast Saitoella complicata.</title>
        <authorList>
            <person name="Yamauchi K."/>
            <person name="Kondo S."/>
            <person name="Hamamoto M."/>
            <person name="Takahashi Y."/>
            <person name="Ogura Y."/>
            <person name="Hayashi T."/>
            <person name="Nishida H."/>
        </authorList>
    </citation>
    <scope>NUCLEOTIDE SEQUENCE [LARGE SCALE GENOMIC DNA]</scope>
    <source>
        <strain evidence="2 3">NRRL Y-17804</strain>
    </source>
</reference>
<gene>
    <name evidence="2" type="ORF">G7K_2767-t2</name>
</gene>
<reference evidence="2 3" key="1">
    <citation type="journal article" date="2011" name="J. Gen. Appl. Microbiol.">
        <title>Draft genome sequencing of the enigmatic yeast Saitoella complicata.</title>
        <authorList>
            <person name="Nishida H."/>
            <person name="Hamamoto M."/>
            <person name="Sugiyama J."/>
        </authorList>
    </citation>
    <scope>NUCLEOTIDE SEQUENCE [LARGE SCALE GENOMIC DNA]</scope>
    <source>
        <strain evidence="2 3">NRRL Y-17804</strain>
    </source>
</reference>
<evidence type="ECO:0000256" key="1">
    <source>
        <dbReference type="SAM" id="MobiDB-lite"/>
    </source>
</evidence>
<keyword evidence="3" id="KW-1185">Reference proteome</keyword>
<feature type="compositionally biased region" description="Basic and acidic residues" evidence="1">
    <location>
        <begin position="1"/>
        <end position="25"/>
    </location>
</feature>
<sequence>MFERGRQRLREDHLQDRKTFGDEKNAQTVQVTQPVSECHKPEPTILKEELTGTEKLLWDQCRQVRYTTASVPPNLALPKYALSEFFVSGSNGLGPVTDLRDLVSQWYKWFTDIKEGNLEWDVIMDWVSAQENMMRDCGMGYDSAALAKSKRDLMRDEWFMTTHFPIKWQAIQEHMKHRRVHKAATTKQRREFMRGTFKGTVLAKRVAEEAGKVTKKPSKYVVKRERKKRLQAQAATAAAATATAADELAAKTTDAHTSLEMREATPEAQLVDIVVPGAYSPAAGRIRYHPDAPAQRVQPAAEGNIVRRSAELISAAVVGGVITASLVRRGIP</sequence>
<reference evidence="2 3" key="2">
    <citation type="journal article" date="2014" name="J. Gen. Appl. Microbiol.">
        <title>The early diverging ascomycetous budding yeast Saitoella complicata has three histone deacetylases belonging to the Clr6, Hos2, and Rpd3 lineages.</title>
        <authorList>
            <person name="Nishida H."/>
            <person name="Matsumoto T."/>
            <person name="Kondo S."/>
            <person name="Hamamoto M."/>
            <person name="Yoshikawa H."/>
        </authorList>
    </citation>
    <scope>NUCLEOTIDE SEQUENCE [LARGE SCALE GENOMIC DNA]</scope>
    <source>
        <strain evidence="2 3">NRRL Y-17804</strain>
    </source>
</reference>
<accession>A0A0E9NGQ8</accession>
<comment type="caution">
    <text evidence="2">The sequence shown here is derived from an EMBL/GenBank/DDBJ whole genome shotgun (WGS) entry which is preliminary data.</text>
</comment>
<protein>
    <submittedName>
        <fullName evidence="2">Uncharacterized protein</fullName>
    </submittedName>
</protein>
<evidence type="ECO:0000313" key="2">
    <source>
        <dbReference type="EMBL" id="GAO48595.1"/>
    </source>
</evidence>
<dbReference type="EMBL" id="BACD03000016">
    <property type="protein sequence ID" value="GAO48595.1"/>
    <property type="molecule type" value="Genomic_DNA"/>
</dbReference>
<organism evidence="2 3">
    <name type="scientific">Saitoella complicata (strain BCRC 22490 / CBS 7301 / JCM 7358 / NBRC 10748 / NRRL Y-17804)</name>
    <dbReference type="NCBI Taxonomy" id="698492"/>
    <lineage>
        <taxon>Eukaryota</taxon>
        <taxon>Fungi</taxon>
        <taxon>Dikarya</taxon>
        <taxon>Ascomycota</taxon>
        <taxon>Taphrinomycotina</taxon>
        <taxon>Taphrinomycotina incertae sedis</taxon>
        <taxon>Saitoella</taxon>
    </lineage>
</organism>